<proteinExistence type="predicted"/>
<feature type="coiled-coil region" evidence="2">
    <location>
        <begin position="18"/>
        <end position="45"/>
    </location>
</feature>
<keyword evidence="2" id="KW-0175">Coiled coil</keyword>
<dbReference type="Pfam" id="PF05016">
    <property type="entry name" value="ParE_toxin"/>
    <property type="match status" value="1"/>
</dbReference>
<sequence>MNVEFKKSFEKDLLKILDADLLQRIQEAIEEVENAEKLNEVSNVKKIKGDTDYYRLRVGDYRIGIKVNDGVVYFVRILHRKEIYRYFP</sequence>
<reference evidence="3 4" key="1">
    <citation type="submission" date="2012-05" db="EMBL/GenBank/DDBJ databases">
        <title>Finished chromosome of genome of Oscillatoria sp. PCC 7112.</title>
        <authorList>
            <consortium name="US DOE Joint Genome Institute"/>
            <person name="Gugger M."/>
            <person name="Coursin T."/>
            <person name="Rippka R."/>
            <person name="Tandeau De Marsac N."/>
            <person name="Huntemann M."/>
            <person name="Wei C.-L."/>
            <person name="Han J."/>
            <person name="Detter J.C."/>
            <person name="Han C."/>
            <person name="Tapia R."/>
            <person name="Davenport K."/>
            <person name="Daligault H."/>
            <person name="Erkkila T."/>
            <person name="Gu W."/>
            <person name="Munk A.C.C."/>
            <person name="Teshima H."/>
            <person name="Xu Y."/>
            <person name="Chain P."/>
            <person name="Chen A."/>
            <person name="Krypides N."/>
            <person name="Mavromatis K."/>
            <person name="Markowitz V."/>
            <person name="Szeto E."/>
            <person name="Ivanova N."/>
            <person name="Mikhailova N."/>
            <person name="Ovchinnikova G."/>
            <person name="Pagani I."/>
            <person name="Pati A."/>
            <person name="Goodwin L."/>
            <person name="Peters L."/>
            <person name="Pitluck S."/>
            <person name="Woyke T."/>
            <person name="Kerfeld C."/>
        </authorList>
    </citation>
    <scope>NUCLEOTIDE SEQUENCE [LARGE SCALE GENOMIC DNA]</scope>
    <source>
        <strain evidence="3 4">PCC 7112</strain>
    </source>
</reference>
<name>K9VNN7_9CYAN</name>
<dbReference type="InterPro" id="IPR035093">
    <property type="entry name" value="RelE/ParE_toxin_dom_sf"/>
</dbReference>
<dbReference type="PANTHER" id="PTHR38813:SF1">
    <property type="entry name" value="TOXIN RELE1-RELATED"/>
    <property type="match status" value="1"/>
</dbReference>
<evidence type="ECO:0000256" key="1">
    <source>
        <dbReference type="ARBA" id="ARBA00022649"/>
    </source>
</evidence>
<keyword evidence="4" id="KW-1185">Reference proteome</keyword>
<dbReference type="InterPro" id="IPR007712">
    <property type="entry name" value="RelE/ParE_toxin"/>
</dbReference>
<dbReference type="STRING" id="179408.Osc7112_4804"/>
<evidence type="ECO:0000313" key="3">
    <source>
        <dbReference type="EMBL" id="AFZ09082.1"/>
    </source>
</evidence>
<organism evidence="3 4">
    <name type="scientific">Phormidium nigroviride PCC 7112</name>
    <dbReference type="NCBI Taxonomy" id="179408"/>
    <lineage>
        <taxon>Bacteria</taxon>
        <taxon>Bacillati</taxon>
        <taxon>Cyanobacteriota</taxon>
        <taxon>Cyanophyceae</taxon>
        <taxon>Oscillatoriophycideae</taxon>
        <taxon>Oscillatoriales</taxon>
        <taxon>Oscillatoriaceae</taxon>
        <taxon>Phormidium</taxon>
    </lineage>
</organism>
<protein>
    <submittedName>
        <fullName evidence="3">Plasmid stabilization system</fullName>
    </submittedName>
</protein>
<gene>
    <name evidence="3" type="ORF">Osc7112_4804</name>
</gene>
<dbReference type="KEGG" id="oni:Osc7112_4804"/>
<dbReference type="OrthoDB" id="163524at2"/>
<evidence type="ECO:0000313" key="4">
    <source>
        <dbReference type="Proteomes" id="UP000010478"/>
    </source>
</evidence>
<accession>K9VNN7</accession>
<dbReference type="AlphaFoldDB" id="K9VNN7"/>
<keyword evidence="1" id="KW-1277">Toxin-antitoxin system</keyword>
<dbReference type="SUPFAM" id="SSF143011">
    <property type="entry name" value="RelE-like"/>
    <property type="match status" value="1"/>
</dbReference>
<dbReference type="InterPro" id="IPR052747">
    <property type="entry name" value="TA_system_RelE_toxin"/>
</dbReference>
<dbReference type="PANTHER" id="PTHR38813">
    <property type="match status" value="1"/>
</dbReference>
<dbReference type="RefSeq" id="WP_015178315.1">
    <property type="nucleotide sequence ID" value="NC_019729.1"/>
</dbReference>
<evidence type="ECO:0000256" key="2">
    <source>
        <dbReference type="SAM" id="Coils"/>
    </source>
</evidence>
<dbReference type="EMBL" id="CP003614">
    <property type="protein sequence ID" value="AFZ09082.1"/>
    <property type="molecule type" value="Genomic_DNA"/>
</dbReference>
<dbReference type="eggNOG" id="COG2026">
    <property type="taxonomic scope" value="Bacteria"/>
</dbReference>
<dbReference type="Gene3D" id="3.30.2310.20">
    <property type="entry name" value="RelE-like"/>
    <property type="match status" value="1"/>
</dbReference>
<dbReference type="Proteomes" id="UP000010478">
    <property type="component" value="Chromosome"/>
</dbReference>
<dbReference type="HOGENOM" id="CLU_155761_5_1_3"/>